<dbReference type="GO" id="GO:0005524">
    <property type="term" value="F:ATP binding"/>
    <property type="evidence" value="ECO:0007669"/>
    <property type="project" value="InterPro"/>
</dbReference>
<reference evidence="2" key="1">
    <citation type="submission" date="2022-11" db="UniProtKB">
        <authorList>
            <consortium name="WormBaseParasite"/>
        </authorList>
    </citation>
    <scope>IDENTIFICATION</scope>
</reference>
<protein>
    <submittedName>
        <fullName evidence="2">Uncharacterized protein</fullName>
    </submittedName>
</protein>
<evidence type="ECO:0000313" key="1">
    <source>
        <dbReference type="Proteomes" id="UP000887574"/>
    </source>
</evidence>
<name>A0A915E6C9_9BILA</name>
<accession>A0A915E6C9</accession>
<dbReference type="AlphaFoldDB" id="A0A915E6C9"/>
<dbReference type="Pfam" id="PF03917">
    <property type="entry name" value="GSH_synth_ATP"/>
    <property type="match status" value="1"/>
</dbReference>
<sequence length="131" mass="15746">MIEILIFVHKEGIRQKTTLLLQRADYMAHQEGEQLQLKQIELHLHMLKHIDFQSNNELERLIPENQPAKMFAKAIYKAWKCFGDEKAVVLMMLTDICRMRFDFRHLEYEVRNLSNYKCKFIFPTLAECTQR</sequence>
<dbReference type="SUPFAM" id="SSF56059">
    <property type="entry name" value="Glutathione synthetase ATP-binding domain-like"/>
    <property type="match status" value="1"/>
</dbReference>
<evidence type="ECO:0000313" key="2">
    <source>
        <dbReference type="WBParaSite" id="jg26674"/>
    </source>
</evidence>
<dbReference type="InterPro" id="IPR005615">
    <property type="entry name" value="Glutathione_synthase"/>
</dbReference>
<keyword evidence="1" id="KW-1185">Reference proteome</keyword>
<dbReference type="Gene3D" id="3.40.50.1760">
    <property type="entry name" value="Glutathione synthase, substrate-binding domain superfamily, eukaryotic"/>
    <property type="match status" value="1"/>
</dbReference>
<organism evidence="1 2">
    <name type="scientific">Ditylenchus dipsaci</name>
    <dbReference type="NCBI Taxonomy" id="166011"/>
    <lineage>
        <taxon>Eukaryota</taxon>
        <taxon>Metazoa</taxon>
        <taxon>Ecdysozoa</taxon>
        <taxon>Nematoda</taxon>
        <taxon>Chromadorea</taxon>
        <taxon>Rhabditida</taxon>
        <taxon>Tylenchina</taxon>
        <taxon>Tylenchomorpha</taxon>
        <taxon>Sphaerularioidea</taxon>
        <taxon>Anguinidae</taxon>
        <taxon>Anguininae</taxon>
        <taxon>Ditylenchus</taxon>
    </lineage>
</organism>
<dbReference type="PANTHER" id="PTHR11130:SF0">
    <property type="entry name" value="GLUTATHIONE SYNTHETASE"/>
    <property type="match status" value="1"/>
</dbReference>
<dbReference type="GO" id="GO:0005829">
    <property type="term" value="C:cytosol"/>
    <property type="evidence" value="ECO:0007669"/>
    <property type="project" value="TreeGrafter"/>
</dbReference>
<dbReference type="Gene3D" id="3.30.470.20">
    <property type="entry name" value="ATP-grasp fold, B domain"/>
    <property type="match status" value="1"/>
</dbReference>
<dbReference type="GO" id="GO:0043295">
    <property type="term" value="F:glutathione binding"/>
    <property type="evidence" value="ECO:0007669"/>
    <property type="project" value="TreeGrafter"/>
</dbReference>
<dbReference type="InterPro" id="IPR037013">
    <property type="entry name" value="GSH-S_sub-bd_sf"/>
</dbReference>
<dbReference type="PANTHER" id="PTHR11130">
    <property type="entry name" value="GLUTATHIONE SYNTHETASE"/>
    <property type="match status" value="1"/>
</dbReference>
<proteinExistence type="predicted"/>
<dbReference type="WBParaSite" id="jg26674">
    <property type="protein sequence ID" value="jg26674"/>
    <property type="gene ID" value="jg26674"/>
</dbReference>
<dbReference type="GO" id="GO:0004363">
    <property type="term" value="F:glutathione synthase activity"/>
    <property type="evidence" value="ECO:0007669"/>
    <property type="project" value="InterPro"/>
</dbReference>
<dbReference type="Proteomes" id="UP000887574">
    <property type="component" value="Unplaced"/>
</dbReference>